<dbReference type="RefSeq" id="WP_096894866.1">
    <property type="nucleotide sequence ID" value="NZ_BAOS01000022.1"/>
</dbReference>
<dbReference type="InterPro" id="IPR009078">
    <property type="entry name" value="Ferritin-like_SF"/>
</dbReference>
<keyword evidence="3" id="KW-1185">Reference proteome</keyword>
<feature type="domain" description="Rubrerythrin diiron-binding" evidence="1">
    <location>
        <begin position="4"/>
        <end position="139"/>
    </location>
</feature>
<gene>
    <name evidence="2" type="ORF">SCALIN_C22_0193</name>
</gene>
<dbReference type="OrthoDB" id="9792569at2"/>
<accession>A0A286TZZ8</accession>
<evidence type="ECO:0000259" key="1">
    <source>
        <dbReference type="Pfam" id="PF02915"/>
    </source>
</evidence>
<dbReference type="GO" id="GO:0016491">
    <property type="term" value="F:oxidoreductase activity"/>
    <property type="evidence" value="ECO:0007669"/>
    <property type="project" value="InterPro"/>
</dbReference>
<dbReference type="SUPFAM" id="SSF47240">
    <property type="entry name" value="Ferritin-like"/>
    <property type="match status" value="1"/>
</dbReference>
<dbReference type="InterPro" id="IPR012347">
    <property type="entry name" value="Ferritin-like"/>
</dbReference>
<dbReference type="EMBL" id="BAOS01000022">
    <property type="protein sequence ID" value="GAX61479.1"/>
    <property type="molecule type" value="Genomic_DNA"/>
</dbReference>
<dbReference type="CDD" id="cd01045">
    <property type="entry name" value="Ferritin_like_AB"/>
    <property type="match status" value="1"/>
</dbReference>
<dbReference type="Pfam" id="PF02915">
    <property type="entry name" value="Rubrerythrin"/>
    <property type="match status" value="1"/>
</dbReference>
<protein>
    <recommendedName>
        <fullName evidence="1">Rubrerythrin diiron-binding domain-containing protein</fullName>
    </recommendedName>
</protein>
<proteinExistence type="predicted"/>
<dbReference type="AlphaFoldDB" id="A0A286TZZ8"/>
<dbReference type="Gene3D" id="1.20.1260.10">
    <property type="match status" value="1"/>
</dbReference>
<name>A0A286TZZ8_9BACT</name>
<dbReference type="PANTHER" id="PTHR33531:SF7">
    <property type="entry name" value="HYPOTHETICAL MEMBRANE PROTEIN, CONSERVED"/>
    <property type="match status" value="1"/>
</dbReference>
<reference evidence="3" key="1">
    <citation type="journal article" date="2017" name="Environ. Microbiol. Rep.">
        <title>Genetic Diversity of Marine Anaerobic Ammonium-Oxidizing Bacteria as Revealed by Genomic and Proteomic Analyses of 'Candidatus Scalindua japonica'.</title>
        <authorList>
            <person name="Oshiki M."/>
            <person name="Mizuto K."/>
            <person name="Kimura Z."/>
            <person name="Kindaichi T."/>
            <person name="Satoh H."/>
            <person name="Okabe S."/>
        </authorList>
    </citation>
    <scope>NUCLEOTIDE SEQUENCE [LARGE SCALE GENOMIC DNA]</scope>
    <source>
        <strain evidence="3">husup-a2</strain>
    </source>
</reference>
<dbReference type="Proteomes" id="UP000218542">
    <property type="component" value="Unassembled WGS sequence"/>
</dbReference>
<evidence type="ECO:0000313" key="3">
    <source>
        <dbReference type="Proteomes" id="UP000218542"/>
    </source>
</evidence>
<dbReference type="InterPro" id="IPR003251">
    <property type="entry name" value="Rr_diiron-bd_dom"/>
</dbReference>
<dbReference type="PANTHER" id="PTHR33531">
    <property type="entry name" value="RUBRERYTHRIN SUBFAMILY"/>
    <property type="match status" value="1"/>
</dbReference>
<organism evidence="2 3">
    <name type="scientific">Candidatus Scalindua japonica</name>
    <dbReference type="NCBI Taxonomy" id="1284222"/>
    <lineage>
        <taxon>Bacteria</taxon>
        <taxon>Pseudomonadati</taxon>
        <taxon>Planctomycetota</taxon>
        <taxon>Candidatus Brocadiia</taxon>
        <taxon>Candidatus Brocadiales</taxon>
        <taxon>Candidatus Scalinduaceae</taxon>
        <taxon>Candidatus Scalindua</taxon>
    </lineage>
</organism>
<dbReference type="GO" id="GO:0046872">
    <property type="term" value="F:metal ion binding"/>
    <property type="evidence" value="ECO:0007669"/>
    <property type="project" value="InterPro"/>
</dbReference>
<comment type="caution">
    <text evidence="2">The sequence shown here is derived from an EMBL/GenBank/DDBJ whole genome shotgun (WGS) entry which is preliminary data.</text>
</comment>
<evidence type="ECO:0000313" key="2">
    <source>
        <dbReference type="EMBL" id="GAX61479.1"/>
    </source>
</evidence>
<sequence>MDIYKYAMKMELDGRHFYLDLANKTNNKGIKNILNMMAESEAKHYNVILSMQRNDKTEYSTDTEVLTEVKNIFERMKEEKKELNVDVSQVEFYKNALEVENNSEKFYKERADEETDPHKKKILLMLAKEEKSHCILLENLVNLVSQPETWVENPEWYHVDEE</sequence>